<dbReference type="Pfam" id="PF05239">
    <property type="entry name" value="PRC"/>
    <property type="match status" value="2"/>
</dbReference>
<dbReference type="InterPro" id="IPR011033">
    <property type="entry name" value="PRC_barrel-like_sf"/>
</dbReference>
<dbReference type="InterPro" id="IPR027275">
    <property type="entry name" value="PRC-brl_dom"/>
</dbReference>
<dbReference type="Gene3D" id="2.30.30.240">
    <property type="entry name" value="PRC-barrel domain"/>
    <property type="match status" value="2"/>
</dbReference>
<keyword evidence="4" id="KW-1185">Reference proteome</keyword>
<organism evidence="3 4">
    <name type="scientific">Rubinisphaera italica</name>
    <dbReference type="NCBI Taxonomy" id="2527969"/>
    <lineage>
        <taxon>Bacteria</taxon>
        <taxon>Pseudomonadati</taxon>
        <taxon>Planctomycetota</taxon>
        <taxon>Planctomycetia</taxon>
        <taxon>Planctomycetales</taxon>
        <taxon>Planctomycetaceae</taxon>
        <taxon>Rubinisphaera</taxon>
    </lineage>
</organism>
<feature type="chain" id="PRO_5022856057" evidence="1">
    <location>
        <begin position="26"/>
        <end position="271"/>
    </location>
</feature>
<dbReference type="EMBL" id="SJPG01000001">
    <property type="protein sequence ID" value="TWT61055.1"/>
    <property type="molecule type" value="Genomic_DNA"/>
</dbReference>
<sequence length="271" mass="29446" precursor="true">MRSKRFLYGCVAAITAMSLASVGQAFEKQAQNALVPTSKIVGGYIYNAGDEHIASVDDIVLNSQGEVQYLIVGVGGLAGLGQSQVAIPSKAVKCECTTKDGERECRMTLSMTQEKLNQAPKLEQENRAELMDNNWVTRNRSHFSVDSPLNDKPAGKLISYSNVNDVTVQTGNNDETTNGQLDDLIVDTADHKVKFAIIGVGGALGVGESYVAVPFKALQLTENEDQDYTISTKVTSKQLKSAPKVTSPDYSELESQEFRTMVNNMKNAKKQ</sequence>
<feature type="domain" description="PRC-barrel" evidence="2">
    <location>
        <begin position="158"/>
        <end position="218"/>
    </location>
</feature>
<accession>A0A5C5XFV5</accession>
<name>A0A5C5XFV5_9PLAN</name>
<dbReference type="AlphaFoldDB" id="A0A5C5XFV5"/>
<dbReference type="PANTHER" id="PTHR36505">
    <property type="entry name" value="BLR1072 PROTEIN"/>
    <property type="match status" value="1"/>
</dbReference>
<proteinExistence type="predicted"/>
<keyword evidence="1" id="KW-0732">Signal</keyword>
<evidence type="ECO:0000259" key="2">
    <source>
        <dbReference type="Pfam" id="PF05239"/>
    </source>
</evidence>
<feature type="signal peptide" evidence="1">
    <location>
        <begin position="1"/>
        <end position="25"/>
    </location>
</feature>
<dbReference type="SUPFAM" id="SSF50346">
    <property type="entry name" value="PRC-barrel domain"/>
    <property type="match status" value="2"/>
</dbReference>
<protein>
    <submittedName>
        <fullName evidence="3">PRC-barrel domain protein</fullName>
    </submittedName>
</protein>
<dbReference type="PANTHER" id="PTHR36505:SF1">
    <property type="entry name" value="BLR1072 PROTEIN"/>
    <property type="match status" value="1"/>
</dbReference>
<evidence type="ECO:0000313" key="4">
    <source>
        <dbReference type="Proteomes" id="UP000316095"/>
    </source>
</evidence>
<evidence type="ECO:0000313" key="3">
    <source>
        <dbReference type="EMBL" id="TWT61055.1"/>
    </source>
</evidence>
<dbReference type="Proteomes" id="UP000316095">
    <property type="component" value="Unassembled WGS sequence"/>
</dbReference>
<gene>
    <name evidence="3" type="ORF">Pan54_17890</name>
</gene>
<comment type="caution">
    <text evidence="3">The sequence shown here is derived from an EMBL/GenBank/DDBJ whole genome shotgun (WGS) entry which is preliminary data.</text>
</comment>
<feature type="domain" description="PRC-barrel" evidence="2">
    <location>
        <begin position="38"/>
        <end position="92"/>
    </location>
</feature>
<reference evidence="3 4" key="1">
    <citation type="submission" date="2019-02" db="EMBL/GenBank/DDBJ databases">
        <title>Deep-cultivation of Planctomycetes and their phenomic and genomic characterization uncovers novel biology.</title>
        <authorList>
            <person name="Wiegand S."/>
            <person name="Jogler M."/>
            <person name="Boedeker C."/>
            <person name="Pinto D."/>
            <person name="Vollmers J."/>
            <person name="Rivas-Marin E."/>
            <person name="Kohn T."/>
            <person name="Peeters S.H."/>
            <person name="Heuer A."/>
            <person name="Rast P."/>
            <person name="Oberbeckmann S."/>
            <person name="Bunk B."/>
            <person name="Jeske O."/>
            <person name="Meyerdierks A."/>
            <person name="Storesund J.E."/>
            <person name="Kallscheuer N."/>
            <person name="Luecker S."/>
            <person name="Lage O.M."/>
            <person name="Pohl T."/>
            <person name="Merkel B.J."/>
            <person name="Hornburger P."/>
            <person name="Mueller R.-W."/>
            <person name="Bruemmer F."/>
            <person name="Labrenz M."/>
            <person name="Spormann A.M."/>
            <person name="Op Den Camp H."/>
            <person name="Overmann J."/>
            <person name="Amann R."/>
            <person name="Jetten M.S.M."/>
            <person name="Mascher T."/>
            <person name="Medema M.H."/>
            <person name="Devos D.P."/>
            <person name="Kaster A.-K."/>
            <person name="Ovreas L."/>
            <person name="Rohde M."/>
            <person name="Galperin M.Y."/>
            <person name="Jogler C."/>
        </authorList>
    </citation>
    <scope>NUCLEOTIDE SEQUENCE [LARGE SCALE GENOMIC DNA]</scope>
    <source>
        <strain evidence="3 4">Pan54</strain>
    </source>
</reference>
<evidence type="ECO:0000256" key="1">
    <source>
        <dbReference type="SAM" id="SignalP"/>
    </source>
</evidence>